<feature type="compositionally biased region" description="Basic and acidic residues" evidence="6">
    <location>
        <begin position="858"/>
        <end position="871"/>
    </location>
</feature>
<evidence type="ECO:0000313" key="10">
    <source>
        <dbReference type="Proteomes" id="UP001152320"/>
    </source>
</evidence>
<feature type="region of interest" description="Disordered" evidence="6">
    <location>
        <begin position="129"/>
        <end position="160"/>
    </location>
</feature>
<feature type="compositionally biased region" description="Polar residues" evidence="6">
    <location>
        <begin position="909"/>
        <end position="918"/>
    </location>
</feature>
<feature type="region of interest" description="Disordered" evidence="6">
    <location>
        <begin position="475"/>
        <end position="494"/>
    </location>
</feature>
<evidence type="ECO:0000256" key="1">
    <source>
        <dbReference type="ARBA" id="ARBA00004604"/>
    </source>
</evidence>
<sequence length="918" mass="105408">MGKRVVRAATKSGKAKLSNIKRHNIKSKKKTNIAAAAANEKGKYRKGSYNPKQKQTKLPAISRQSRFKQSAKSAGKWPQKRRAPPVDAVEDEKDEEEEEESEVDEEYETLQEEDLEYLKKTSGTIFLAGIDTNFQQRQSKKSRKSERRDRENVIPDFEMNPRLPEEGLQEEVKMKQLLPIKDDKGLKKQWTERVDTEEQEEKEEKDAENEETEESLENTEVLPVLSTVQLFAERQRKIASKKQEIASLASMVIEDPEKYVLKLKTLRSILRVSDPDIVVTVRKLGMVSLTEVFKDIIPGYRVRDWTEETETVQLSKEVKKKREFEENLLSNYKQFLEFLERTVTDILQNRRKSGRFPAKNKIFEMSGSAKQALAVVGCRCLCDLLLKLAHFNYRTNIISIVVAMMFFKNRTISDIAIDCIRRLFAEHKVEDGIPDAVSFISKKIKGQNFQVKPKILDTFLCLRIKETNLRKEESLEEKKKRHLERKQKMNKMSRSQKRYQKQMEVLEKEQMAAEQKMGEKKTLQLSTEIIQSVFATYFRVLKTASDSSLLPSVLEGLAKFAHLINIEFFDDLIKVLNQLIASGVLEYRESLHCVLTAFKILSDQGGALNIDPTKLYTHLYVNLFKVHAGKSSKDAAIILECMDAMVFKRHKQITTQRVLAYIKRMGTLSLQSLPNACLAFLCTMRAMLKLYPKSDILLDTESMGSGVFLPELEEPEHCHAQNTVLWELHLLKNHFHPTIKPYATNLLMGAPIKGAGSLDTALSRRKPMEYFEDFDTSLMTFNPPVLTKPLQKVKRSKTFHNRSFDEFLQPDFQGLVDNCLSNSKEESTLDFYQELTGKSQMQGSNQEGAGEGESPAVIKEKPKLEDIEGKKSISKLAEVSGSSSSRYKKLTPKQRLQLLQARRRRTFKSSRQGQIKNK</sequence>
<organism evidence="9 10">
    <name type="scientific">Holothuria leucospilota</name>
    <name type="common">Black long sea cucumber</name>
    <name type="synonym">Mertensiothuria leucospilota</name>
    <dbReference type="NCBI Taxonomy" id="206669"/>
    <lineage>
        <taxon>Eukaryota</taxon>
        <taxon>Metazoa</taxon>
        <taxon>Echinodermata</taxon>
        <taxon>Eleutherozoa</taxon>
        <taxon>Echinozoa</taxon>
        <taxon>Holothuroidea</taxon>
        <taxon>Aspidochirotacea</taxon>
        <taxon>Aspidochirotida</taxon>
        <taxon>Holothuriidae</taxon>
        <taxon>Holothuria</taxon>
    </lineage>
</organism>
<evidence type="ECO:0000256" key="3">
    <source>
        <dbReference type="ARBA" id="ARBA00023054"/>
    </source>
</evidence>
<proteinExistence type="inferred from homology"/>
<dbReference type="EMBL" id="JAIZAY010000017">
    <property type="protein sequence ID" value="KAJ8025806.1"/>
    <property type="molecule type" value="Genomic_DNA"/>
</dbReference>
<feature type="region of interest" description="Disordered" evidence="6">
    <location>
        <begin position="21"/>
        <end position="110"/>
    </location>
</feature>
<reference evidence="9" key="1">
    <citation type="submission" date="2021-10" db="EMBL/GenBank/DDBJ databases">
        <title>Tropical sea cucumber genome reveals ecological adaptation and Cuvierian tubules defense mechanism.</title>
        <authorList>
            <person name="Chen T."/>
        </authorList>
    </citation>
    <scope>NUCLEOTIDE SEQUENCE</scope>
    <source>
        <strain evidence="9">Nanhai2018</strain>
        <tissue evidence="9">Muscle</tissue>
    </source>
</reference>
<feature type="region of interest" description="Disordered" evidence="6">
    <location>
        <begin position="840"/>
        <end position="918"/>
    </location>
</feature>
<dbReference type="PANTHER" id="PTHR14428">
    <property type="entry name" value="NUCLEOLAR COMPLEX PROTEIN 3"/>
    <property type="match status" value="1"/>
</dbReference>
<accession>A0A9Q1BFG2</accession>
<evidence type="ECO:0000256" key="4">
    <source>
        <dbReference type="ARBA" id="ARBA00023242"/>
    </source>
</evidence>
<dbReference type="InterPro" id="IPR011501">
    <property type="entry name" value="Noc3_N"/>
</dbReference>
<dbReference type="InterPro" id="IPR016024">
    <property type="entry name" value="ARM-type_fold"/>
</dbReference>
<dbReference type="AlphaFoldDB" id="A0A9Q1BFG2"/>
<protein>
    <recommendedName>
        <fullName evidence="5">Nucleolar complex protein 3 homolog</fullName>
        <shortName evidence="5">NOC3 protein homolog</shortName>
    </recommendedName>
</protein>
<dbReference type="SUPFAM" id="SSF48371">
    <property type="entry name" value="ARM repeat"/>
    <property type="match status" value="1"/>
</dbReference>
<dbReference type="PIRSF" id="PIRSF028977">
    <property type="entry name" value="Nucleolar_complex_p3"/>
    <property type="match status" value="1"/>
</dbReference>
<dbReference type="InterPro" id="IPR005612">
    <property type="entry name" value="CCAAT-binding_factor"/>
</dbReference>
<feature type="compositionally biased region" description="Basic residues" evidence="6">
    <location>
        <begin position="479"/>
        <end position="494"/>
    </location>
</feature>
<evidence type="ECO:0000313" key="9">
    <source>
        <dbReference type="EMBL" id="KAJ8025806.1"/>
    </source>
</evidence>
<evidence type="ECO:0000256" key="6">
    <source>
        <dbReference type="SAM" id="MobiDB-lite"/>
    </source>
</evidence>
<keyword evidence="10" id="KW-1185">Reference proteome</keyword>
<feature type="compositionally biased region" description="Acidic residues" evidence="6">
    <location>
        <begin position="88"/>
        <end position="110"/>
    </location>
</feature>
<keyword evidence="4" id="KW-0539">Nucleus</keyword>
<evidence type="ECO:0000259" key="8">
    <source>
        <dbReference type="Pfam" id="PF07540"/>
    </source>
</evidence>
<comment type="subcellular location">
    <subcellularLocation>
        <location evidence="1 5">Nucleus</location>
        <location evidence="1 5">Nucleolus</location>
    </subcellularLocation>
</comment>
<evidence type="ECO:0000256" key="2">
    <source>
        <dbReference type="ARBA" id="ARBA00007797"/>
    </source>
</evidence>
<dbReference type="Proteomes" id="UP001152320">
    <property type="component" value="Chromosome 17"/>
</dbReference>
<dbReference type="Pfam" id="PF07540">
    <property type="entry name" value="NOC3p"/>
    <property type="match status" value="1"/>
</dbReference>
<gene>
    <name evidence="9" type="ORF">HOLleu_33464</name>
</gene>
<feature type="compositionally biased region" description="Basic residues" evidence="6">
    <location>
        <begin position="21"/>
        <end position="31"/>
    </location>
</feature>
<feature type="domain" description="Nucleolar complex-associated protein 3 N-terminal" evidence="8">
    <location>
        <begin position="241"/>
        <end position="335"/>
    </location>
</feature>
<evidence type="ECO:0000259" key="7">
    <source>
        <dbReference type="Pfam" id="PF03914"/>
    </source>
</evidence>
<feature type="domain" description="CCAAT-binding factor" evidence="7">
    <location>
        <begin position="590"/>
        <end position="743"/>
    </location>
</feature>
<feature type="compositionally biased region" description="Polar residues" evidence="6">
    <location>
        <begin position="62"/>
        <end position="72"/>
    </location>
</feature>
<name>A0A9Q1BFG2_HOLLE</name>
<dbReference type="GO" id="GO:0006270">
    <property type="term" value="P:DNA replication initiation"/>
    <property type="evidence" value="ECO:0007669"/>
    <property type="project" value="TreeGrafter"/>
</dbReference>
<dbReference type="OrthoDB" id="10263597at2759"/>
<feature type="compositionally biased region" description="Acidic residues" evidence="6">
    <location>
        <begin position="197"/>
        <end position="217"/>
    </location>
</feature>
<comment type="caution">
    <text evidence="9">The sequence shown here is derived from an EMBL/GenBank/DDBJ whole genome shotgun (WGS) entry which is preliminary data.</text>
</comment>
<dbReference type="PANTHER" id="PTHR14428:SF5">
    <property type="entry name" value="NUCLEOLAR COMPLEX PROTEIN 3 HOMOLOG"/>
    <property type="match status" value="1"/>
</dbReference>
<comment type="similarity">
    <text evidence="2 5">Belongs to the CBF/MAK21 family.</text>
</comment>
<dbReference type="GO" id="GO:0005730">
    <property type="term" value="C:nucleolus"/>
    <property type="evidence" value="ECO:0007669"/>
    <property type="project" value="UniProtKB-SubCell"/>
</dbReference>
<dbReference type="GO" id="GO:0003682">
    <property type="term" value="F:chromatin binding"/>
    <property type="evidence" value="ECO:0007669"/>
    <property type="project" value="TreeGrafter"/>
</dbReference>
<evidence type="ECO:0000256" key="5">
    <source>
        <dbReference type="PIRNR" id="PIRNR028977"/>
    </source>
</evidence>
<dbReference type="InterPro" id="IPR016903">
    <property type="entry name" value="Nucleolar_cplx-assoc_3"/>
</dbReference>
<feature type="region of interest" description="Disordered" evidence="6">
    <location>
        <begin position="189"/>
        <end position="219"/>
    </location>
</feature>
<keyword evidence="3" id="KW-0175">Coiled coil</keyword>
<dbReference type="Pfam" id="PF03914">
    <property type="entry name" value="CBF"/>
    <property type="match status" value="1"/>
</dbReference>